<gene>
    <name evidence="7" type="primary">deoC</name>
    <name evidence="8" type="ORF">ADM99_09390</name>
</gene>
<reference evidence="8 9" key="1">
    <citation type="submission" date="2015-07" db="EMBL/GenBank/DDBJ databases">
        <title>Genome sequence of Leptolinea tardivitalis DSM 16556.</title>
        <authorList>
            <person name="Hemp J."/>
            <person name="Ward L.M."/>
            <person name="Pace L.A."/>
            <person name="Fischer W.W."/>
        </authorList>
    </citation>
    <scope>NUCLEOTIDE SEQUENCE [LARGE SCALE GENOMIC DNA]</scope>
    <source>
        <strain evidence="8 9">YMTK-2</strain>
    </source>
</reference>
<dbReference type="AlphaFoldDB" id="A0A0N8GLA4"/>
<keyword evidence="9" id="KW-1185">Reference proteome</keyword>
<dbReference type="PATRIC" id="fig|229920.5.peg.1787"/>
<evidence type="ECO:0000256" key="4">
    <source>
        <dbReference type="ARBA" id="ARBA00023270"/>
    </source>
</evidence>
<dbReference type="InterPro" id="IPR002915">
    <property type="entry name" value="DeoC/FbaB/LacD_aldolase"/>
</dbReference>
<comment type="pathway">
    <text evidence="7">Carbohydrate degradation; 2-deoxy-D-ribose 1-phosphate degradation; D-glyceraldehyde 3-phosphate and acetaldehyde from 2-deoxy-alpha-D-ribose 1-phosphate: step 2/2.</text>
</comment>
<dbReference type="PANTHER" id="PTHR10889:SF1">
    <property type="entry name" value="DEOXYRIBOSE-PHOSPHATE ALDOLASE"/>
    <property type="match status" value="1"/>
</dbReference>
<dbReference type="InterPro" id="IPR011343">
    <property type="entry name" value="DeoC"/>
</dbReference>
<dbReference type="NCBIfam" id="TIGR00126">
    <property type="entry name" value="deoC"/>
    <property type="match status" value="1"/>
</dbReference>
<evidence type="ECO:0000313" key="8">
    <source>
        <dbReference type="EMBL" id="KPL71946.1"/>
    </source>
</evidence>
<evidence type="ECO:0000256" key="7">
    <source>
        <dbReference type="HAMAP-Rule" id="MF_00114"/>
    </source>
</evidence>
<feature type="active site" description="Proton donor/acceptor" evidence="7">
    <location>
        <position position="191"/>
    </location>
</feature>
<dbReference type="Proteomes" id="UP000050430">
    <property type="component" value="Unassembled WGS sequence"/>
</dbReference>
<evidence type="ECO:0000256" key="1">
    <source>
        <dbReference type="ARBA" id="ARBA00010936"/>
    </source>
</evidence>
<dbReference type="SUPFAM" id="SSF51569">
    <property type="entry name" value="Aldolase"/>
    <property type="match status" value="1"/>
</dbReference>
<dbReference type="InterPro" id="IPR028581">
    <property type="entry name" value="DeoC_typeI"/>
</dbReference>
<dbReference type="PIRSF" id="PIRSF001357">
    <property type="entry name" value="DeoC"/>
    <property type="match status" value="1"/>
</dbReference>
<evidence type="ECO:0000256" key="5">
    <source>
        <dbReference type="ARBA" id="ARBA00048791"/>
    </source>
</evidence>
<dbReference type="HAMAP" id="MF_00114">
    <property type="entry name" value="DeoC_type1"/>
    <property type="match status" value="1"/>
</dbReference>
<dbReference type="SMART" id="SM01133">
    <property type="entry name" value="DeoC"/>
    <property type="match status" value="1"/>
</dbReference>
<evidence type="ECO:0000256" key="3">
    <source>
        <dbReference type="ARBA" id="ARBA00023239"/>
    </source>
</evidence>
<comment type="function">
    <text evidence="6 7">Catalyzes a reversible aldol reaction between acetaldehyde and D-glyceraldehyde 3-phosphate to generate 2-deoxy-D-ribose 5-phosphate.</text>
</comment>
<dbReference type="PANTHER" id="PTHR10889">
    <property type="entry name" value="DEOXYRIBOSE-PHOSPHATE ALDOLASE"/>
    <property type="match status" value="1"/>
</dbReference>
<dbReference type="UniPathway" id="UPA00002">
    <property type="reaction ID" value="UER00468"/>
</dbReference>
<evidence type="ECO:0000256" key="2">
    <source>
        <dbReference type="ARBA" id="ARBA00022490"/>
    </source>
</evidence>
<name>A0A0N8GLA4_9CHLR</name>
<dbReference type="InterPro" id="IPR013785">
    <property type="entry name" value="Aldolase_TIM"/>
</dbReference>
<feature type="active site" description="Schiff-base intermediate with acetaldehyde" evidence="7">
    <location>
        <position position="162"/>
    </location>
</feature>
<dbReference type="CDD" id="cd00959">
    <property type="entry name" value="DeoC"/>
    <property type="match status" value="1"/>
</dbReference>
<dbReference type="STRING" id="229920.ADM99_09390"/>
<dbReference type="GO" id="GO:0006018">
    <property type="term" value="P:2-deoxyribose 1-phosphate catabolic process"/>
    <property type="evidence" value="ECO:0007669"/>
    <property type="project" value="UniProtKB-UniRule"/>
</dbReference>
<comment type="catalytic activity">
    <reaction evidence="5 7">
        <text>2-deoxy-D-ribose 5-phosphate = D-glyceraldehyde 3-phosphate + acetaldehyde</text>
        <dbReference type="Rhea" id="RHEA:12821"/>
        <dbReference type="ChEBI" id="CHEBI:15343"/>
        <dbReference type="ChEBI" id="CHEBI:59776"/>
        <dbReference type="ChEBI" id="CHEBI:62877"/>
        <dbReference type="EC" id="4.1.2.4"/>
    </reaction>
</comment>
<dbReference type="FunFam" id="3.20.20.70:FF:000044">
    <property type="entry name" value="Deoxyribose-phosphate aldolase"/>
    <property type="match status" value="1"/>
</dbReference>
<keyword evidence="3 7" id="KW-0456">Lyase</keyword>
<comment type="subcellular location">
    <subcellularLocation>
        <location evidence="7">Cytoplasm</location>
    </subcellularLocation>
</comment>
<dbReference type="GO" id="GO:0004139">
    <property type="term" value="F:deoxyribose-phosphate aldolase activity"/>
    <property type="evidence" value="ECO:0007669"/>
    <property type="project" value="UniProtKB-UniRule"/>
</dbReference>
<accession>A0A0N8GLA4</accession>
<dbReference type="GO" id="GO:0016052">
    <property type="term" value="P:carbohydrate catabolic process"/>
    <property type="evidence" value="ECO:0007669"/>
    <property type="project" value="TreeGrafter"/>
</dbReference>
<dbReference type="Pfam" id="PF01791">
    <property type="entry name" value="DeoC"/>
    <property type="match status" value="1"/>
</dbReference>
<comment type="caution">
    <text evidence="8">The sequence shown here is derived from an EMBL/GenBank/DDBJ whole genome shotgun (WGS) entry which is preliminary data.</text>
</comment>
<evidence type="ECO:0000313" key="9">
    <source>
        <dbReference type="Proteomes" id="UP000050430"/>
    </source>
</evidence>
<dbReference type="GO" id="GO:0005737">
    <property type="term" value="C:cytoplasm"/>
    <property type="evidence" value="ECO:0007669"/>
    <property type="project" value="UniProtKB-SubCell"/>
</dbReference>
<keyword evidence="2 7" id="KW-0963">Cytoplasm</keyword>
<keyword evidence="4 7" id="KW-0704">Schiff base</keyword>
<comment type="similarity">
    <text evidence="1 7">Belongs to the DeoC/FbaB aldolase family. DeoC type 1 subfamily.</text>
</comment>
<feature type="active site" description="Proton donor/acceptor" evidence="7">
    <location>
        <position position="98"/>
    </location>
</feature>
<proteinExistence type="inferred from homology"/>
<dbReference type="EC" id="4.1.2.4" evidence="7"/>
<protein>
    <recommendedName>
        <fullName evidence="7">Deoxyribose-phosphate aldolase</fullName>
        <shortName evidence="7">DERA</shortName>
        <ecNumber evidence="7">4.1.2.4</ecNumber>
    </recommendedName>
    <alternativeName>
        <fullName evidence="7">2-deoxy-D-ribose 5-phosphate aldolase</fullName>
    </alternativeName>
    <alternativeName>
        <fullName evidence="7">Phosphodeoxyriboaldolase</fullName>
        <shortName evidence="7">Deoxyriboaldolase</shortName>
    </alternativeName>
</protein>
<evidence type="ECO:0000256" key="6">
    <source>
        <dbReference type="ARBA" id="ARBA00056337"/>
    </source>
</evidence>
<organism evidence="8 9">
    <name type="scientific">Leptolinea tardivitalis</name>
    <dbReference type="NCBI Taxonomy" id="229920"/>
    <lineage>
        <taxon>Bacteria</taxon>
        <taxon>Bacillati</taxon>
        <taxon>Chloroflexota</taxon>
        <taxon>Anaerolineae</taxon>
        <taxon>Anaerolineales</taxon>
        <taxon>Anaerolineaceae</taxon>
        <taxon>Leptolinea</taxon>
    </lineage>
</organism>
<dbReference type="Gene3D" id="3.20.20.70">
    <property type="entry name" value="Aldolase class I"/>
    <property type="match status" value="1"/>
</dbReference>
<sequence length="234" mass="24597">MPANCGALVQPVARYLDSALHKPEATPEDVRKLCAEALQWNIAGVYTNPVYLPLVADLLKNSTITVGSIAGFPLGGFLTKTKVFEAITYIEMGASEIDMVLSVGQLKAGEYQAVLDDITAVADAVHSKGKIIKVILETSLLTRDEKIIACLLAQAGKADFVKTSTGFSSAGATVEDVDLMRRVVGTTMKVKASAGIHTLEKTLALIHAGADRLGTSKAALISADAEKLKVGIDG</sequence>
<dbReference type="GO" id="GO:0009264">
    <property type="term" value="P:deoxyribonucleotide catabolic process"/>
    <property type="evidence" value="ECO:0007669"/>
    <property type="project" value="UniProtKB-UniRule"/>
</dbReference>
<dbReference type="EMBL" id="LGCK01000010">
    <property type="protein sequence ID" value="KPL71946.1"/>
    <property type="molecule type" value="Genomic_DNA"/>
</dbReference>